<keyword evidence="5" id="KW-0460">Magnesium</keyword>
<keyword evidence="2" id="KW-0808">Transferase</keyword>
<sequence length="462" mass="52262">MGLFDFIKGLFGGSAQVQSGPTHADVNPAHDQAGRDQTETSYAESIHADAGEAVPHEHSSPQNSSSNKVFRERKASKNIVLRKFSYRPSTVATPQEQEIVRHRPYKFAVPGPHTGEFLDLSQDADERWLEYYGLPTLATPDDLADWFGISIGKLAWLTHRMRDGNRPKDVKDAHYHFQWKKKRSGSWRLIEAPKEELKGVQTKILREILDLVPAHPAAHGFVPGRSILSNAVPHVGSKFLLKLDLENFYPTVRYSRVVAIFRSLGFSREVSIWLARLTVSAPPWSLDAPKKNWEFWQLMPPHLPQGAPTSPALANLSAFALDVRLSGMAKAYNLKYTRYADDLTFSGPGLSIPALNEFIPLTSKIIAAERFFVNKKKRKIIRNSQRQCVTGVVVNEKINVSRQDYDQLKAILHNCVKTGPQQQNRNQHPDFASHLRGRIAHMMQLNPSRGAKLLEIYQKIRW</sequence>
<dbReference type="AlphaFoldDB" id="A0A517QGV1"/>
<evidence type="ECO:0000256" key="5">
    <source>
        <dbReference type="ARBA" id="ARBA00022842"/>
    </source>
</evidence>
<keyword evidence="7" id="KW-0051">Antiviral defense</keyword>
<dbReference type="InterPro" id="IPR051083">
    <property type="entry name" value="GrpII_Intron_Splice-Mob/Def"/>
</dbReference>
<feature type="region of interest" description="Disordered" evidence="10">
    <location>
        <begin position="17"/>
        <end position="43"/>
    </location>
</feature>
<evidence type="ECO:0000256" key="10">
    <source>
        <dbReference type="SAM" id="MobiDB-lite"/>
    </source>
</evidence>
<evidence type="ECO:0000313" key="12">
    <source>
        <dbReference type="EMBL" id="QDT30866.1"/>
    </source>
</evidence>
<dbReference type="GO" id="GO:0003964">
    <property type="term" value="F:RNA-directed DNA polymerase activity"/>
    <property type="evidence" value="ECO:0007669"/>
    <property type="project" value="UniProtKB-KW"/>
</dbReference>
<comment type="catalytic activity">
    <reaction evidence="9">
        <text>DNA(n) + a 2'-deoxyribonucleoside 5'-triphosphate = DNA(n+1) + diphosphate</text>
        <dbReference type="Rhea" id="RHEA:22508"/>
        <dbReference type="Rhea" id="RHEA-COMP:17339"/>
        <dbReference type="Rhea" id="RHEA-COMP:17340"/>
        <dbReference type="ChEBI" id="CHEBI:33019"/>
        <dbReference type="ChEBI" id="CHEBI:61560"/>
        <dbReference type="ChEBI" id="CHEBI:173112"/>
        <dbReference type="EC" id="2.7.7.49"/>
    </reaction>
</comment>
<proteinExistence type="inferred from homology"/>
<evidence type="ECO:0000259" key="11">
    <source>
        <dbReference type="PROSITE" id="PS50878"/>
    </source>
</evidence>
<comment type="similarity">
    <text evidence="8">Belongs to the bacterial reverse transcriptase family.</text>
</comment>
<reference evidence="12 13" key="1">
    <citation type="submission" date="2019-02" db="EMBL/GenBank/DDBJ databases">
        <title>Deep-cultivation of Planctomycetes and their phenomic and genomic characterization uncovers novel biology.</title>
        <authorList>
            <person name="Wiegand S."/>
            <person name="Jogler M."/>
            <person name="Boedeker C."/>
            <person name="Pinto D."/>
            <person name="Vollmers J."/>
            <person name="Rivas-Marin E."/>
            <person name="Kohn T."/>
            <person name="Peeters S.H."/>
            <person name="Heuer A."/>
            <person name="Rast P."/>
            <person name="Oberbeckmann S."/>
            <person name="Bunk B."/>
            <person name="Jeske O."/>
            <person name="Meyerdierks A."/>
            <person name="Storesund J.E."/>
            <person name="Kallscheuer N."/>
            <person name="Luecker S."/>
            <person name="Lage O.M."/>
            <person name="Pohl T."/>
            <person name="Merkel B.J."/>
            <person name="Hornburger P."/>
            <person name="Mueller R.-W."/>
            <person name="Bruemmer F."/>
            <person name="Labrenz M."/>
            <person name="Spormann A.M."/>
            <person name="Op den Camp H."/>
            <person name="Overmann J."/>
            <person name="Amann R."/>
            <person name="Jetten M.S.M."/>
            <person name="Mascher T."/>
            <person name="Medema M.H."/>
            <person name="Devos D.P."/>
            <person name="Kaster A.-K."/>
            <person name="Ovreas L."/>
            <person name="Rohde M."/>
            <person name="Galperin M.Y."/>
            <person name="Jogler C."/>
        </authorList>
    </citation>
    <scope>NUCLEOTIDE SEQUENCE [LARGE SCALE GENOMIC DNA]</scope>
    <source>
        <strain evidence="12 13">Mal48</strain>
    </source>
</reference>
<evidence type="ECO:0000256" key="2">
    <source>
        <dbReference type="ARBA" id="ARBA00022679"/>
    </source>
</evidence>
<evidence type="ECO:0000256" key="7">
    <source>
        <dbReference type="ARBA" id="ARBA00023118"/>
    </source>
</evidence>
<dbReference type="GO" id="GO:0051607">
    <property type="term" value="P:defense response to virus"/>
    <property type="evidence" value="ECO:0007669"/>
    <property type="project" value="UniProtKB-KW"/>
</dbReference>
<dbReference type="PANTHER" id="PTHR34047">
    <property type="entry name" value="NUCLEAR INTRON MATURASE 1, MITOCHONDRIAL-RELATED"/>
    <property type="match status" value="1"/>
</dbReference>
<dbReference type="SUPFAM" id="SSF56672">
    <property type="entry name" value="DNA/RNA polymerases"/>
    <property type="match status" value="1"/>
</dbReference>
<evidence type="ECO:0000256" key="8">
    <source>
        <dbReference type="ARBA" id="ARBA00034120"/>
    </source>
</evidence>
<organism evidence="12 13">
    <name type="scientific">Thalassoglobus polymorphus</name>
    <dbReference type="NCBI Taxonomy" id="2527994"/>
    <lineage>
        <taxon>Bacteria</taxon>
        <taxon>Pseudomonadati</taxon>
        <taxon>Planctomycetota</taxon>
        <taxon>Planctomycetia</taxon>
        <taxon>Planctomycetales</taxon>
        <taxon>Planctomycetaceae</taxon>
        <taxon>Thalassoglobus</taxon>
    </lineage>
</organism>
<keyword evidence="13" id="KW-1185">Reference proteome</keyword>
<dbReference type="PRINTS" id="PR00866">
    <property type="entry name" value="RNADNAPOLMS"/>
</dbReference>
<dbReference type="PANTHER" id="PTHR34047:SF7">
    <property type="entry name" value="RNA-DIRECTED DNA POLYMERASE"/>
    <property type="match status" value="1"/>
</dbReference>
<evidence type="ECO:0000256" key="1">
    <source>
        <dbReference type="ARBA" id="ARBA00012493"/>
    </source>
</evidence>
<dbReference type="GO" id="GO:0046872">
    <property type="term" value="F:metal ion binding"/>
    <property type="evidence" value="ECO:0007669"/>
    <property type="project" value="UniProtKB-KW"/>
</dbReference>
<evidence type="ECO:0000256" key="9">
    <source>
        <dbReference type="ARBA" id="ARBA00048173"/>
    </source>
</evidence>
<feature type="region of interest" description="Disordered" evidence="10">
    <location>
        <begin position="52"/>
        <end position="71"/>
    </location>
</feature>
<evidence type="ECO:0000256" key="4">
    <source>
        <dbReference type="ARBA" id="ARBA00022723"/>
    </source>
</evidence>
<protein>
    <recommendedName>
        <fullName evidence="1">RNA-directed DNA polymerase</fullName>
        <ecNumber evidence="1">2.7.7.49</ecNumber>
    </recommendedName>
</protein>
<dbReference type="CDD" id="cd03487">
    <property type="entry name" value="RT_Bac_retron_II"/>
    <property type="match status" value="1"/>
</dbReference>
<dbReference type="InterPro" id="IPR000477">
    <property type="entry name" value="RT_dom"/>
</dbReference>
<name>A0A517QGV1_9PLAN</name>
<dbReference type="RefSeq" id="WP_197441936.1">
    <property type="nucleotide sequence ID" value="NZ_CP036267.1"/>
</dbReference>
<evidence type="ECO:0000256" key="6">
    <source>
        <dbReference type="ARBA" id="ARBA00022918"/>
    </source>
</evidence>
<dbReference type="GO" id="GO:0003723">
    <property type="term" value="F:RNA binding"/>
    <property type="evidence" value="ECO:0007669"/>
    <property type="project" value="InterPro"/>
</dbReference>
<dbReference type="PROSITE" id="PS50878">
    <property type="entry name" value="RT_POL"/>
    <property type="match status" value="1"/>
</dbReference>
<evidence type="ECO:0000256" key="3">
    <source>
        <dbReference type="ARBA" id="ARBA00022695"/>
    </source>
</evidence>
<dbReference type="Pfam" id="PF00078">
    <property type="entry name" value="RVT_1"/>
    <property type="match status" value="1"/>
</dbReference>
<feature type="domain" description="Reverse transcriptase" evidence="11">
    <location>
        <begin position="159"/>
        <end position="394"/>
    </location>
</feature>
<dbReference type="EMBL" id="CP036267">
    <property type="protein sequence ID" value="QDT30866.1"/>
    <property type="molecule type" value="Genomic_DNA"/>
</dbReference>
<dbReference type="Proteomes" id="UP000315724">
    <property type="component" value="Chromosome"/>
</dbReference>
<dbReference type="KEGG" id="tpol:Mal48_00940"/>
<keyword evidence="3" id="KW-0548">Nucleotidyltransferase</keyword>
<evidence type="ECO:0000313" key="13">
    <source>
        <dbReference type="Proteomes" id="UP000315724"/>
    </source>
</evidence>
<dbReference type="InterPro" id="IPR000123">
    <property type="entry name" value="Reverse_transcriptase_msDNA"/>
</dbReference>
<gene>
    <name evidence="12" type="ORF">Mal48_00940</name>
</gene>
<dbReference type="InterPro" id="IPR043502">
    <property type="entry name" value="DNA/RNA_pol_sf"/>
</dbReference>
<accession>A0A517QGV1</accession>
<keyword evidence="6 12" id="KW-0695">RNA-directed DNA polymerase</keyword>
<keyword evidence="4" id="KW-0479">Metal-binding</keyword>
<dbReference type="EC" id="2.7.7.49" evidence="1"/>